<feature type="compositionally biased region" description="Polar residues" evidence="13">
    <location>
        <begin position="1185"/>
        <end position="1198"/>
    </location>
</feature>
<dbReference type="Pfam" id="PF13716">
    <property type="entry name" value="CRAL_TRIO_2"/>
    <property type="match status" value="1"/>
</dbReference>
<dbReference type="InterPro" id="IPR022181">
    <property type="entry name" value="Bcl2-/adenovirus-E1B"/>
</dbReference>
<evidence type="ECO:0000256" key="8">
    <source>
        <dbReference type="ARBA" id="ARBA00022990"/>
    </source>
</evidence>
<dbReference type="InterPro" id="IPR001251">
    <property type="entry name" value="CRAL-TRIO_dom"/>
</dbReference>
<dbReference type="EMBL" id="BEZZ01000076">
    <property type="protein sequence ID" value="GCC25099.1"/>
    <property type="molecule type" value="Genomic_DNA"/>
</dbReference>
<dbReference type="OrthoDB" id="19923at2759"/>
<comment type="similarity">
    <text evidence="3">Belongs to the PPase class C family. Prune subfamily.</text>
</comment>
<feature type="region of interest" description="Disordered" evidence="13">
    <location>
        <begin position="1850"/>
        <end position="1870"/>
    </location>
</feature>
<accession>A0A401S435</accession>
<dbReference type="SMART" id="SM01131">
    <property type="entry name" value="DHHA2"/>
    <property type="match status" value="1"/>
</dbReference>
<keyword evidence="7" id="KW-0378">Hydrolase</keyword>
<dbReference type="FunFam" id="3.10.310.20:FF:000002">
    <property type="entry name" value="Prune homolog 2 with BCH domain"/>
    <property type="match status" value="1"/>
</dbReference>
<keyword evidence="5" id="KW-0053">Apoptosis</keyword>
<dbReference type="PANTHER" id="PTHR12112">
    <property type="entry name" value="BNIP - RELATED"/>
    <property type="match status" value="1"/>
</dbReference>
<dbReference type="GO" id="GO:0006915">
    <property type="term" value="P:apoptotic process"/>
    <property type="evidence" value="ECO:0007669"/>
    <property type="project" value="UniProtKB-KW"/>
</dbReference>
<evidence type="ECO:0000256" key="6">
    <source>
        <dbReference type="ARBA" id="ARBA00022723"/>
    </source>
</evidence>
<evidence type="ECO:0000313" key="15">
    <source>
        <dbReference type="EMBL" id="GCC25099.1"/>
    </source>
</evidence>
<dbReference type="Pfam" id="PF01368">
    <property type="entry name" value="DHH"/>
    <property type="match status" value="1"/>
</dbReference>
<dbReference type="InterPro" id="IPR038763">
    <property type="entry name" value="DHH_sf"/>
</dbReference>
<evidence type="ECO:0000256" key="12">
    <source>
        <dbReference type="ARBA" id="ARBA00056879"/>
    </source>
</evidence>
<feature type="region of interest" description="Disordered" evidence="13">
    <location>
        <begin position="2704"/>
        <end position="2736"/>
    </location>
</feature>
<dbReference type="InterPro" id="IPR004097">
    <property type="entry name" value="DHHA2"/>
</dbReference>
<dbReference type="SUPFAM" id="SSF52087">
    <property type="entry name" value="CRAL/TRIO domain"/>
    <property type="match status" value="1"/>
</dbReference>
<dbReference type="Gene3D" id="3.90.1640.10">
    <property type="entry name" value="inorganic pyrophosphatase (n-terminal core)"/>
    <property type="match status" value="1"/>
</dbReference>
<dbReference type="SMART" id="SM00516">
    <property type="entry name" value="SEC14"/>
    <property type="match status" value="1"/>
</dbReference>
<comment type="subcellular location">
    <subcellularLocation>
        <location evidence="2">Cytoplasm</location>
    </subcellularLocation>
</comment>
<evidence type="ECO:0000259" key="14">
    <source>
        <dbReference type="PROSITE" id="PS50191"/>
    </source>
</evidence>
<feature type="compositionally biased region" description="Basic and acidic residues" evidence="13">
    <location>
        <begin position="1211"/>
        <end position="1220"/>
    </location>
</feature>
<feature type="compositionally biased region" description="Basic and acidic residues" evidence="13">
    <location>
        <begin position="2174"/>
        <end position="2197"/>
    </location>
</feature>
<comment type="cofactor">
    <cofactor evidence="1">
        <name>Mn(2+)</name>
        <dbReference type="ChEBI" id="CHEBI:29035"/>
    </cofactor>
</comment>
<comment type="caution">
    <text evidence="15">The sequence shown here is derived from an EMBL/GenBank/DDBJ whole genome shotgun (WGS) entry which is preliminary data.</text>
</comment>
<dbReference type="Pfam" id="PF02833">
    <property type="entry name" value="DHHA2"/>
    <property type="match status" value="1"/>
</dbReference>
<dbReference type="Gene3D" id="3.40.525.10">
    <property type="entry name" value="CRAL-TRIO lipid binding domain"/>
    <property type="match status" value="1"/>
</dbReference>
<evidence type="ECO:0000313" key="16">
    <source>
        <dbReference type="Proteomes" id="UP000287033"/>
    </source>
</evidence>
<dbReference type="PANTHER" id="PTHR12112:SF49">
    <property type="entry name" value="DHHA2 DOMAIN-CONTAINING PROTEIN"/>
    <property type="match status" value="1"/>
</dbReference>
<dbReference type="CDD" id="cd00170">
    <property type="entry name" value="SEC14"/>
    <property type="match status" value="1"/>
</dbReference>
<keyword evidence="9" id="KW-0464">Manganese</keyword>
<gene>
    <name evidence="15" type="ORF">chiPu_0003504</name>
</gene>
<dbReference type="InterPro" id="IPR036865">
    <property type="entry name" value="CRAL-TRIO_dom_sf"/>
</dbReference>
<dbReference type="SUPFAM" id="SSF64182">
    <property type="entry name" value="DHH phosphoesterases"/>
    <property type="match status" value="1"/>
</dbReference>
<dbReference type="Proteomes" id="UP000287033">
    <property type="component" value="Unassembled WGS sequence"/>
</dbReference>
<evidence type="ECO:0000256" key="2">
    <source>
        <dbReference type="ARBA" id="ARBA00004496"/>
    </source>
</evidence>
<evidence type="ECO:0000256" key="5">
    <source>
        <dbReference type="ARBA" id="ARBA00022703"/>
    </source>
</evidence>
<comment type="function">
    <text evidence="12">May play an important role in regulating differentiation, survival and aggressiveness of the tumor cells.</text>
</comment>
<feature type="region of interest" description="Disordered" evidence="13">
    <location>
        <begin position="1185"/>
        <end position="1254"/>
    </location>
</feature>
<dbReference type="GO" id="GO:0005737">
    <property type="term" value="C:cytoplasm"/>
    <property type="evidence" value="ECO:0007669"/>
    <property type="project" value="UniProtKB-SubCell"/>
</dbReference>
<feature type="region of interest" description="Disordered" evidence="13">
    <location>
        <begin position="2450"/>
        <end position="2486"/>
    </location>
</feature>
<feature type="region of interest" description="Disordered" evidence="13">
    <location>
        <begin position="2174"/>
        <end position="2224"/>
    </location>
</feature>
<evidence type="ECO:0000256" key="3">
    <source>
        <dbReference type="ARBA" id="ARBA00010331"/>
    </source>
</evidence>
<evidence type="ECO:0000256" key="10">
    <source>
        <dbReference type="ARBA" id="ARBA00039860"/>
    </source>
</evidence>
<keyword evidence="6" id="KW-0479">Metal-binding</keyword>
<keyword evidence="4" id="KW-0963">Cytoplasm</keyword>
<evidence type="ECO:0000256" key="11">
    <source>
        <dbReference type="ARBA" id="ARBA00042084"/>
    </source>
</evidence>
<feature type="compositionally biased region" description="Polar residues" evidence="13">
    <location>
        <begin position="1226"/>
        <end position="1254"/>
    </location>
</feature>
<dbReference type="GO" id="GO:0016462">
    <property type="term" value="F:pyrophosphatase activity"/>
    <property type="evidence" value="ECO:0007669"/>
    <property type="project" value="InterPro"/>
</dbReference>
<protein>
    <recommendedName>
        <fullName evidence="10">Protein prune homolog 2</fullName>
    </recommendedName>
    <alternativeName>
        <fullName evidence="11">BNIP2 motif-containing molecule at the C-terminal region 1</fullName>
    </alternativeName>
</protein>
<evidence type="ECO:0000256" key="7">
    <source>
        <dbReference type="ARBA" id="ARBA00022801"/>
    </source>
</evidence>
<proteinExistence type="inferred from homology"/>
<dbReference type="OMA" id="SATECHT"/>
<evidence type="ECO:0000256" key="4">
    <source>
        <dbReference type="ARBA" id="ARBA00022490"/>
    </source>
</evidence>
<feature type="compositionally biased region" description="Polar residues" evidence="13">
    <location>
        <begin position="2711"/>
        <end position="2726"/>
    </location>
</feature>
<organism evidence="15 16">
    <name type="scientific">Chiloscyllium punctatum</name>
    <name type="common">Brownbanded bambooshark</name>
    <name type="synonym">Hemiscyllium punctatum</name>
    <dbReference type="NCBI Taxonomy" id="137246"/>
    <lineage>
        <taxon>Eukaryota</taxon>
        <taxon>Metazoa</taxon>
        <taxon>Chordata</taxon>
        <taxon>Craniata</taxon>
        <taxon>Vertebrata</taxon>
        <taxon>Chondrichthyes</taxon>
        <taxon>Elasmobranchii</taxon>
        <taxon>Galeomorphii</taxon>
        <taxon>Galeoidea</taxon>
        <taxon>Orectolobiformes</taxon>
        <taxon>Hemiscylliidae</taxon>
        <taxon>Chiloscyllium</taxon>
    </lineage>
</organism>
<sequence length="2736" mass="307626">MEEFLQYTKSILMNGNDLPRVHAVLGDKKCDLDSAVSTLAYAYFLYKTQSTDDLYVPVLNIQRSEFPLRTEVVFVLQQLNISDESLIFRDEIDLHFLNREGKLTLTLVNHNMLMSDDKALETAVIKIIDHHDHHEQERFHSAQCEIILEPVGSCSTLIVSEILQEAPELLNEQLTHLFRGAIILDCMDMTSEAGKVTLKDEEILTALEHRFPDLPAQQEIFDMLQQAKFDVSGFNTEQVLLRDLKELSEGDTKLAISTVCMTLEAFLSRPNVVDDLKVFTGRLGYDILVLMTFFLNEGGEAIQQVAIYTDNDELCNRICNTLEECQNPCLQLLPIENGLQEIRAYQQGSSSVSCKQMLPLIKECIHRRQQEMVMNRRTSSTEAVNGSAPVSEGSSGALDLSGPDIDSQNTEYIGDNLLENSQNLNSSLQAHGDGNLDLMSPDSGLATIRSNRSSKESSVFLSDESPIREAIVPPSSVIHGYDMFSSLPEGELAEEKIPSVAHVNDNFDLSVLDPSHCSNTNADVIGNNEEFLMIASLSKLDSTPQKNIVEDVPLSCNWPEPSTNMSEETTPEANLVKVKDVHVYKQGSTGNKSGEDQMLQVVRSHAANISLLSQNLSNDVIGSQIEDKNVPPTPMNSLVDGSPLDEGPLNIFAEDVIEKMNEIVILDSDQSDSIHTGKQKEFEICMKQDVPGPKDVWNENQKKLNVLVQSPDFWTNFDQEFTQSDFTHGDIWSQIDSQSKQSVMKNVDDQWNTTEPSIFQSTSAKPNVHDELDKTQMISNTSNNGSKSVTEENLSDVDNIDPCYKFSTKNLIVHESLNTTTLPVQQDKQQGIDSSHIGSEQKQCTAAVASTFIWSVPVHEVIRPNEKLSDISKNFEHKIQQSNTESPESIQDSQLFSSQMSTILNDSEQEINLPVAVNSIIGNESTNRTQVTGESFDTFNLEPNNLTSESEKLRIAKDGPLTVHKHDLEFSPEKEKRQLTFENTDVRDEHFQKNNVEIWNIGQHDSNSSLLSNPNLLSKQVNSINQSSLEGNEIEQAIPRPLLKTTIPITEYVQEGQQAPIIHNQAAFEVVESLNPGECKQASPNASVIWNEFEHCSNSPFESLDGSGKYLEKTSPQSAENTLDKIESSDLRTRYSTTESSYTEDRCIQESSHISTGMHSPWNVFEDDVNKSTFISQQFQFNQVQEVSQPTASHSNIGHHSETEGSLPDYKINEFCRSSEVETVETDNQQTSSAPQTWNQEGSELNEKFSNSQSKCEEFSYSDLEENWETFGQQREQPVVNISDTHCKEQDSQLLTSEIPQDYPAGFDVNRQPMEEGKLQVVKNSDHYNDSEFEFIQATTDFPVLNRFEQEQSNALDSNKPVECEYNRTYTEIPDTWTDSKFEFPELLPTCNDAYSEFEQELVKQDENIPDIVNDYHQDANQISSVNPDLWAKSDHLFFDSTTVNPDILNDHELDSSQSTSNSPDRWSELIETEKQELGNPDMWMESEGKPAELKTELPDIMDVAGQQSCLSMSDSVASCVLAEPAVYIQYQYVHNELVQQASHSPLVAADAQSCKIQLNNQQETKYSEGCNESREEFVTAKQTFNNNKDLTELTQTMFDFVQEDKQHIFVSPDAWIQLEEEAAEATRKDPNSQVKYQERIHYYDLANHKFTEYRDTVTHQENLQHLDTWNPVEEIPVSVDSVLLCENDISWGESKRFELSGAENNENKKAHDMPSVTLQDKYLNSFLPAKEQEGSVLEDKPSNLYRDNNAARKTDEKRENECLFSKSRYADDYFTSATSSYSLDREVHDPGMMEYFSVSEENILNMEPLEDFSQAVTEAIHLNDSISSVSISASNTIKDELVMAQKASKIGDEGSQPAGPNYQSCNRETNSDISEDSFVHGACESVRQPDSLKTSTDVIGERNIFPPAADIVAQPNTDMLNQSNIETEQEVHNVVESAWLSFGNTDISSNSNETSSSLSSSIHKSDFWEDLSPQDCSIVADEFSHVSVLESTVATEKHKEMIGSEVRVETAQQLSELYGKSRVPLLEQRFDNQCSSLVSSVNTPVSSVEIGNSSPEVDKVGKCQTKVNSSELDTNDIRITSDKDHDTGEMDYIIVAGNKRPCEEVSSSQQTKNLAIDLNADIIKKDFEDHFSTFPSVTIQPSISGNEMSDLEKFSDSLSSTCNATAAQLLGNKDQDQGGAHLDEEPTKDQNKKLVDVSELLDTSPEEYPSRREMRESGSEHSVKELKTMNLVSNETGVDNTKESEIDYDTMHHVSPEMNVTMYTKRTVSTDELSNSETESTASQFSVREANISHEDLSESENEAEQIYPNPSATECHTSVGKEIRREEIILIEQGNSTKVRFQLNNLSPIEFNRISLSSVQEYAVQTSAAMAQDSLQEHLTEVKENRLYEEYTRSVPEDVGMDIPFGEGVLSPLAEDSRPAPPNSLDLNGIHQGKKKLTAPDISLSLDQSEGSVLSDDNLDTPDDLDINVDDLETPDEADSLEYSGHGNELEWEDETPSATHIGKEVVEPIPEYTAEEERTDNRLWRTVVIGEQEHRIDMKAIEPYRRVVSHGGYYSDGLNAIIVFAACFLPESSRPDYNYIMENLFLYVISTLELLVAEDYMIIYLNGATPRRKMPGFSWMKRCYQMIDRRLRKNLKSFIIVHPSWFIRTILAVTRPFISSKFSSKVRYVSSLAELEELIPMQHVQIPETIKKLDEELREASEAAKASRLSSESKTPSGEQQVETALDKNMEYQ</sequence>
<keyword evidence="8" id="KW-0007">Acetylation</keyword>
<feature type="compositionally biased region" description="Acidic residues" evidence="13">
    <location>
        <begin position="2459"/>
        <end position="2482"/>
    </location>
</feature>
<reference evidence="15 16" key="1">
    <citation type="journal article" date="2018" name="Nat. Ecol. Evol.">
        <title>Shark genomes provide insights into elasmobranch evolution and the origin of vertebrates.</title>
        <authorList>
            <person name="Hara Y"/>
            <person name="Yamaguchi K"/>
            <person name="Onimaru K"/>
            <person name="Kadota M"/>
            <person name="Koyanagi M"/>
            <person name="Keeley SD"/>
            <person name="Tatsumi K"/>
            <person name="Tanaka K"/>
            <person name="Motone F"/>
            <person name="Kageyama Y"/>
            <person name="Nozu R"/>
            <person name="Adachi N"/>
            <person name="Nishimura O"/>
            <person name="Nakagawa R"/>
            <person name="Tanegashima C"/>
            <person name="Kiyatake I"/>
            <person name="Matsumoto R"/>
            <person name="Murakumo K"/>
            <person name="Nishida K"/>
            <person name="Terakita A"/>
            <person name="Kuratani S"/>
            <person name="Sato K"/>
            <person name="Hyodo S Kuraku.S."/>
        </authorList>
    </citation>
    <scope>NUCLEOTIDE SEQUENCE [LARGE SCALE GENOMIC DNA]</scope>
</reference>
<dbReference type="STRING" id="137246.A0A401S435"/>
<evidence type="ECO:0000256" key="13">
    <source>
        <dbReference type="SAM" id="MobiDB-lite"/>
    </source>
</evidence>
<feature type="region of interest" description="Disordered" evidence="13">
    <location>
        <begin position="377"/>
        <end position="404"/>
    </location>
</feature>
<keyword evidence="16" id="KW-1185">Reference proteome</keyword>
<feature type="compositionally biased region" description="Basic and acidic residues" evidence="13">
    <location>
        <begin position="2209"/>
        <end position="2224"/>
    </location>
</feature>
<feature type="domain" description="CRAL-TRIO" evidence="14">
    <location>
        <begin position="2540"/>
        <end position="2701"/>
    </location>
</feature>
<evidence type="ECO:0000256" key="1">
    <source>
        <dbReference type="ARBA" id="ARBA00001936"/>
    </source>
</evidence>
<dbReference type="PROSITE" id="PS50191">
    <property type="entry name" value="CRAL_TRIO"/>
    <property type="match status" value="1"/>
</dbReference>
<feature type="region of interest" description="Disordered" evidence="13">
    <location>
        <begin position="2412"/>
        <end position="2432"/>
    </location>
</feature>
<dbReference type="Gene3D" id="3.10.310.20">
    <property type="entry name" value="DHHA2 domain"/>
    <property type="match status" value="1"/>
</dbReference>
<evidence type="ECO:0000256" key="9">
    <source>
        <dbReference type="ARBA" id="ARBA00023211"/>
    </source>
</evidence>
<dbReference type="InterPro" id="IPR038222">
    <property type="entry name" value="DHHA2_dom_sf"/>
</dbReference>
<dbReference type="InterPro" id="IPR001667">
    <property type="entry name" value="DDH_dom"/>
</dbReference>
<dbReference type="FunFam" id="3.90.1640.10:FF:000003">
    <property type="entry name" value="Prune homolog 2 with BCH domain"/>
    <property type="match status" value="1"/>
</dbReference>
<dbReference type="GO" id="GO:0046872">
    <property type="term" value="F:metal ion binding"/>
    <property type="evidence" value="ECO:0007669"/>
    <property type="project" value="UniProtKB-KW"/>
</dbReference>
<dbReference type="Pfam" id="PF12496">
    <property type="entry name" value="BNIP2"/>
    <property type="match status" value="1"/>
</dbReference>
<name>A0A401S435_CHIPU</name>
<dbReference type="FunFam" id="3.40.525.10:FF:000001">
    <property type="entry name" value="BCL2/adenovirus E1B protein-interacting protein 2"/>
    <property type="match status" value="1"/>
</dbReference>